<dbReference type="PANTHER" id="PTHR43248:SF29">
    <property type="entry name" value="TRIPEPTIDYL AMINOPEPTIDASE"/>
    <property type="match status" value="1"/>
</dbReference>
<dbReference type="Pfam" id="PF00561">
    <property type="entry name" value="Abhydrolase_1"/>
    <property type="match status" value="1"/>
</dbReference>
<evidence type="ECO:0000259" key="5">
    <source>
        <dbReference type="Pfam" id="PF00561"/>
    </source>
</evidence>
<feature type="domain" description="AB hydrolase-1" evidence="5">
    <location>
        <begin position="118"/>
        <end position="311"/>
    </location>
</feature>
<evidence type="ECO:0000313" key="8">
    <source>
        <dbReference type="Proteomes" id="UP001200110"/>
    </source>
</evidence>
<comment type="similarity">
    <text evidence="1">Belongs to the peptidase S33 family.</text>
</comment>
<keyword evidence="2 4" id="KW-0732">Signal</keyword>
<evidence type="ECO:0000256" key="1">
    <source>
        <dbReference type="ARBA" id="ARBA00010088"/>
    </source>
</evidence>
<feature type="domain" description="Peptidase S33 tripeptidyl aminopeptidase-like C-terminal" evidence="6">
    <location>
        <begin position="428"/>
        <end position="509"/>
    </location>
</feature>
<evidence type="ECO:0000313" key="7">
    <source>
        <dbReference type="EMBL" id="MCF8588725.1"/>
    </source>
</evidence>
<accession>A0ABS9IT38</accession>
<dbReference type="InterPro" id="IPR013595">
    <property type="entry name" value="Pept_S33_TAP-like_C"/>
</dbReference>
<keyword evidence="3 7" id="KW-0378">Hydrolase</keyword>
<dbReference type="RefSeq" id="WP_236997958.1">
    <property type="nucleotide sequence ID" value="NZ_JAKKOR010000007.1"/>
</dbReference>
<reference evidence="7 8" key="1">
    <citation type="submission" date="2022-01" db="EMBL/GenBank/DDBJ databases">
        <authorList>
            <person name="Huang Y."/>
        </authorList>
    </citation>
    <scope>NUCLEOTIDE SEQUENCE [LARGE SCALE GENOMIC DNA]</scope>
    <source>
        <strain evidence="7 8">HY366</strain>
    </source>
</reference>
<organism evidence="7 8">
    <name type="scientific">Gordonia liuliyuniae</name>
    <dbReference type="NCBI Taxonomy" id="2911517"/>
    <lineage>
        <taxon>Bacteria</taxon>
        <taxon>Bacillati</taxon>
        <taxon>Actinomycetota</taxon>
        <taxon>Actinomycetes</taxon>
        <taxon>Mycobacteriales</taxon>
        <taxon>Gordoniaceae</taxon>
        <taxon>Gordonia</taxon>
    </lineage>
</organism>
<dbReference type="InterPro" id="IPR000073">
    <property type="entry name" value="AB_hydrolase_1"/>
</dbReference>
<keyword evidence="8" id="KW-1185">Reference proteome</keyword>
<dbReference type="SUPFAM" id="SSF53474">
    <property type="entry name" value="alpha/beta-Hydrolases"/>
    <property type="match status" value="1"/>
</dbReference>
<dbReference type="Pfam" id="PF08386">
    <property type="entry name" value="Abhydrolase_4"/>
    <property type="match status" value="1"/>
</dbReference>
<evidence type="ECO:0000259" key="6">
    <source>
        <dbReference type="Pfam" id="PF08386"/>
    </source>
</evidence>
<name>A0ABS9IT38_9ACTN</name>
<dbReference type="Gene3D" id="3.40.50.1820">
    <property type="entry name" value="alpha/beta hydrolase"/>
    <property type="match status" value="1"/>
</dbReference>
<protein>
    <submittedName>
        <fullName evidence="7">Alpha/beta hydrolase</fullName>
    </submittedName>
</protein>
<evidence type="ECO:0000256" key="4">
    <source>
        <dbReference type="SAM" id="SignalP"/>
    </source>
</evidence>
<dbReference type="Proteomes" id="UP001200110">
    <property type="component" value="Unassembled WGS sequence"/>
</dbReference>
<proteinExistence type="inferred from homology"/>
<comment type="caution">
    <text evidence="7">The sequence shown here is derived from an EMBL/GenBank/DDBJ whole genome shotgun (WGS) entry which is preliminary data.</text>
</comment>
<feature type="chain" id="PRO_5047058858" evidence="4">
    <location>
        <begin position="22"/>
        <end position="525"/>
    </location>
</feature>
<gene>
    <name evidence="7" type="ORF">L5G33_09635</name>
</gene>
<dbReference type="GO" id="GO:0016787">
    <property type="term" value="F:hydrolase activity"/>
    <property type="evidence" value="ECO:0007669"/>
    <property type="project" value="UniProtKB-KW"/>
</dbReference>
<dbReference type="PANTHER" id="PTHR43248">
    <property type="entry name" value="2-SUCCINYL-6-HYDROXY-2,4-CYCLOHEXADIENE-1-CARBOXYLATE SYNTHASE"/>
    <property type="match status" value="1"/>
</dbReference>
<evidence type="ECO:0000256" key="2">
    <source>
        <dbReference type="ARBA" id="ARBA00022729"/>
    </source>
</evidence>
<feature type="signal peptide" evidence="4">
    <location>
        <begin position="1"/>
        <end position="21"/>
    </location>
</feature>
<sequence>MIPVFRSIRCAAATVGASAIAAGLLVPGILAPVPAAADAAPHALAWGACDPIHGASPDTQCATLQVPRDYAEPNGPQISITISRIPATGAKRGVLVGNPGGPGGDGISMFTASSPSTEIRQEWDLVAVQPRGLLGSTPVKCDRVDASDASGGAGALNRDRCEKNTPGYTKTLTTATNARDIEQVRRALGVDKVSLYGISYGTWLMSTYATLFPSHTDRLVLDSAMDPKRAWGQLLQDQTSGYKARAHAMMAWIADHDDVYHLGKTPLSVYQRWSAQVEREAGVPPSFSAPPARVGDVPAGLKTIAQQYIAGVNLTADARARIENLVATLTTGKVQATSPLLGMTRQVAPSRNYWPMVAQRMTGKSRQGKLPADVAEMVTNSQDMQSIMLCNEDWSAKDPFLAPAAMMQTLVTGDIFETAGLTFGSGIGCAGAAPVTTRIPLRNKLSVQPLQIQSIGDPQTPYRASMATRKAMGAHLITVGGGDHGQLGRSNKPLDAATAQYLRTGRTNVTSVPQAPITTSLTQAP</sequence>
<dbReference type="InterPro" id="IPR029058">
    <property type="entry name" value="AB_hydrolase_fold"/>
</dbReference>
<dbReference type="InterPro" id="IPR051601">
    <property type="entry name" value="Serine_prot/Carboxylest_S33"/>
</dbReference>
<dbReference type="EMBL" id="JAKKOR010000007">
    <property type="protein sequence ID" value="MCF8588725.1"/>
    <property type="molecule type" value="Genomic_DNA"/>
</dbReference>
<evidence type="ECO:0000256" key="3">
    <source>
        <dbReference type="ARBA" id="ARBA00022801"/>
    </source>
</evidence>